<dbReference type="GO" id="GO:0016020">
    <property type="term" value="C:membrane"/>
    <property type="evidence" value="ECO:0007669"/>
    <property type="project" value="UniProtKB-SubCell"/>
</dbReference>
<reference evidence="13 14" key="1">
    <citation type="submission" date="2009-12" db="EMBL/GenBank/DDBJ databases">
        <title>The Genome Sequence of Anolis carolinensis (Green Anole Lizard).</title>
        <authorList>
            <consortium name="The Genome Sequencing Platform"/>
            <person name="Di Palma F."/>
            <person name="Alfoldi J."/>
            <person name="Heiman D."/>
            <person name="Young S."/>
            <person name="Grabherr M."/>
            <person name="Johnson J."/>
            <person name="Lander E.S."/>
            <person name="Lindblad-Toh K."/>
        </authorList>
    </citation>
    <scope>NUCLEOTIDE SEQUENCE [LARGE SCALE GENOMIC DNA]</scope>
    <source>
        <strain evidence="13 14">JBL SC #1</strain>
    </source>
</reference>
<protein>
    <submittedName>
        <fullName evidence="13">Uncharacterized protein</fullName>
    </submittedName>
</protein>
<dbReference type="Bgee" id="ENSACAG00000017630">
    <property type="expression patterns" value="Expressed in ovary and 2 other cell types or tissues"/>
</dbReference>
<dbReference type="PRINTS" id="PR00463">
    <property type="entry name" value="EP450I"/>
</dbReference>
<dbReference type="HOGENOM" id="CLU_001570_22_3_1"/>
<proteinExistence type="inferred from homology"/>
<dbReference type="Proteomes" id="UP000001646">
    <property type="component" value="Chromosome 2"/>
</dbReference>
<dbReference type="GO" id="GO:0006805">
    <property type="term" value="P:xenobiotic metabolic process"/>
    <property type="evidence" value="ECO:0000318"/>
    <property type="project" value="GO_Central"/>
</dbReference>
<name>G1KU82_ANOCA</name>
<reference evidence="13" key="2">
    <citation type="submission" date="2025-08" db="UniProtKB">
        <authorList>
            <consortium name="Ensembl"/>
        </authorList>
    </citation>
    <scope>IDENTIFICATION</scope>
</reference>
<dbReference type="InterPro" id="IPR050182">
    <property type="entry name" value="Cytochrome_P450_fam2"/>
</dbReference>
<comment type="subcellular location">
    <subcellularLocation>
        <location evidence="2">Membrane</location>
    </subcellularLocation>
</comment>
<dbReference type="PANTHER" id="PTHR24300">
    <property type="entry name" value="CYTOCHROME P450 508A4-RELATED"/>
    <property type="match status" value="1"/>
</dbReference>
<dbReference type="STRING" id="28377.ENSACAP00000017358"/>
<dbReference type="GO" id="GO:0005506">
    <property type="term" value="F:iron ion binding"/>
    <property type="evidence" value="ECO:0007669"/>
    <property type="project" value="InterPro"/>
</dbReference>
<dbReference type="GeneTree" id="ENSGT00940000165584"/>
<evidence type="ECO:0000256" key="11">
    <source>
        <dbReference type="RuleBase" id="RU000461"/>
    </source>
</evidence>
<organism evidence="13 14">
    <name type="scientific">Anolis carolinensis</name>
    <name type="common">Green anole</name>
    <name type="synonym">American chameleon</name>
    <dbReference type="NCBI Taxonomy" id="28377"/>
    <lineage>
        <taxon>Eukaryota</taxon>
        <taxon>Metazoa</taxon>
        <taxon>Chordata</taxon>
        <taxon>Craniata</taxon>
        <taxon>Vertebrata</taxon>
        <taxon>Euteleostomi</taxon>
        <taxon>Lepidosauria</taxon>
        <taxon>Squamata</taxon>
        <taxon>Bifurcata</taxon>
        <taxon>Unidentata</taxon>
        <taxon>Episquamata</taxon>
        <taxon>Toxicofera</taxon>
        <taxon>Iguania</taxon>
        <taxon>Dactyloidae</taxon>
        <taxon>Anolis</taxon>
    </lineage>
</organism>
<dbReference type="InterPro" id="IPR002401">
    <property type="entry name" value="Cyt_P450_E_grp-I"/>
</dbReference>
<dbReference type="Gene3D" id="1.10.630.10">
    <property type="entry name" value="Cytochrome P450"/>
    <property type="match status" value="1"/>
</dbReference>
<dbReference type="InterPro" id="IPR001128">
    <property type="entry name" value="Cyt_P450"/>
</dbReference>
<dbReference type="InterPro" id="IPR036396">
    <property type="entry name" value="Cyt_P450_sf"/>
</dbReference>
<comment type="similarity">
    <text evidence="3 11">Belongs to the cytochrome P450 family.</text>
</comment>
<evidence type="ECO:0000256" key="7">
    <source>
        <dbReference type="ARBA" id="ARBA00023004"/>
    </source>
</evidence>
<evidence type="ECO:0000256" key="6">
    <source>
        <dbReference type="ARBA" id="ARBA00023002"/>
    </source>
</evidence>
<dbReference type="PROSITE" id="PS00086">
    <property type="entry name" value="CYTOCHROME_P450"/>
    <property type="match status" value="1"/>
</dbReference>
<dbReference type="FunFam" id="1.10.630.10:FF:000004">
    <property type="entry name" value="cytochrome P450 2D15 isoform X1"/>
    <property type="match status" value="1"/>
</dbReference>
<dbReference type="GO" id="GO:0020037">
    <property type="term" value="F:heme binding"/>
    <property type="evidence" value="ECO:0000318"/>
    <property type="project" value="GO_Central"/>
</dbReference>
<dbReference type="GO" id="GO:0008392">
    <property type="term" value="F:arachidonate epoxygenase activity"/>
    <property type="evidence" value="ECO:0000318"/>
    <property type="project" value="GO_Central"/>
</dbReference>
<dbReference type="SUPFAM" id="SSF48264">
    <property type="entry name" value="Cytochrome P450"/>
    <property type="match status" value="1"/>
</dbReference>
<evidence type="ECO:0000256" key="9">
    <source>
        <dbReference type="ARBA" id="ARBA00023136"/>
    </source>
</evidence>
<feature type="binding site" description="axial binding residue" evidence="10">
    <location>
        <position position="436"/>
    </location>
    <ligand>
        <name>heme</name>
        <dbReference type="ChEBI" id="CHEBI:30413"/>
    </ligand>
    <ligandPart>
        <name>Fe</name>
        <dbReference type="ChEBI" id="CHEBI:18248"/>
    </ligandPart>
</feature>
<dbReference type="PANTHER" id="PTHR24300:SF389">
    <property type="entry name" value="CYTOCHROME P450 2C20"/>
    <property type="match status" value="1"/>
</dbReference>
<dbReference type="GO" id="GO:0005737">
    <property type="term" value="C:cytoplasm"/>
    <property type="evidence" value="ECO:0000318"/>
    <property type="project" value="GO_Central"/>
</dbReference>
<keyword evidence="8 11" id="KW-0503">Monooxygenase</keyword>
<keyword evidence="12" id="KW-0732">Signal</keyword>
<evidence type="ECO:0000313" key="14">
    <source>
        <dbReference type="Proteomes" id="UP000001646"/>
    </source>
</evidence>
<keyword evidence="4 10" id="KW-0349">Heme</keyword>
<dbReference type="eggNOG" id="KOG0156">
    <property type="taxonomic scope" value="Eukaryota"/>
</dbReference>
<dbReference type="GO" id="GO:0016712">
    <property type="term" value="F:oxidoreductase activity, acting on paired donors, with incorporation or reduction of molecular oxygen, reduced flavin or flavoprotein as one donor, and incorporation of one atom of oxygen"/>
    <property type="evidence" value="ECO:0000318"/>
    <property type="project" value="GO_Central"/>
</dbReference>
<dbReference type="InterPro" id="IPR017972">
    <property type="entry name" value="Cyt_P450_CS"/>
</dbReference>
<dbReference type="GO" id="GO:0019373">
    <property type="term" value="P:epoxygenase P450 pathway"/>
    <property type="evidence" value="ECO:0000318"/>
    <property type="project" value="GO_Central"/>
</dbReference>
<feature type="signal peptide" evidence="12">
    <location>
        <begin position="1"/>
        <end position="21"/>
    </location>
</feature>
<keyword evidence="9" id="KW-0472">Membrane</keyword>
<evidence type="ECO:0000256" key="2">
    <source>
        <dbReference type="ARBA" id="ARBA00004370"/>
    </source>
</evidence>
<evidence type="ECO:0000256" key="1">
    <source>
        <dbReference type="ARBA" id="ARBA00001971"/>
    </source>
</evidence>
<reference evidence="13" key="3">
    <citation type="submission" date="2025-09" db="UniProtKB">
        <authorList>
            <consortium name="Ensembl"/>
        </authorList>
    </citation>
    <scope>IDENTIFICATION</scope>
</reference>
<keyword evidence="14" id="KW-1185">Reference proteome</keyword>
<evidence type="ECO:0000256" key="8">
    <source>
        <dbReference type="ARBA" id="ARBA00023033"/>
    </source>
</evidence>
<dbReference type="Pfam" id="PF00067">
    <property type="entry name" value="p450"/>
    <property type="match status" value="1"/>
</dbReference>
<evidence type="ECO:0000256" key="12">
    <source>
        <dbReference type="SAM" id="SignalP"/>
    </source>
</evidence>
<dbReference type="InParanoid" id="G1KU82"/>
<dbReference type="AlphaFoldDB" id="G1KU82"/>
<keyword evidence="7 10" id="KW-0408">Iron</keyword>
<evidence type="ECO:0000256" key="3">
    <source>
        <dbReference type="ARBA" id="ARBA00010617"/>
    </source>
</evidence>
<evidence type="ECO:0000313" key="13">
    <source>
        <dbReference type="Ensembl" id="ENSACAP00000017358.4"/>
    </source>
</evidence>
<dbReference type="Ensembl" id="ENSACAT00000017699.4">
    <property type="protein sequence ID" value="ENSACAP00000017358.4"/>
    <property type="gene ID" value="ENSACAG00000017630.4"/>
</dbReference>
<feature type="chain" id="PRO_5033043690" evidence="12">
    <location>
        <begin position="22"/>
        <end position="493"/>
    </location>
</feature>
<dbReference type="PRINTS" id="PR00385">
    <property type="entry name" value="P450"/>
</dbReference>
<evidence type="ECO:0000256" key="4">
    <source>
        <dbReference type="ARBA" id="ARBA00022617"/>
    </source>
</evidence>
<accession>G1KU82</accession>
<keyword evidence="5 10" id="KW-0479">Metal-binding</keyword>
<keyword evidence="6 11" id="KW-0560">Oxidoreductase</keyword>
<evidence type="ECO:0000256" key="5">
    <source>
        <dbReference type="ARBA" id="ARBA00022723"/>
    </source>
</evidence>
<sequence>MNPLEAGVLLLLCLLFPLLFSSFKMYKKIVQLPPGPTPWLFLGNLLQKNVLPLRTFYPKLVEKYGPIFTVWMGPNPAVVLCGYEVVKDALVNHAEAFGGRHITPILDRVYNAQGMMTKDDAKWRELRRFTLSTLRDFGMGKKSMSERIQEEACCLVKDITAGETFDVSQSFTNASSNVIYSVIFGRRFDYQDEMIKRNLRIAKQVISLSVSYTGMLFLCFPQMMDYLPGPHEKVFADCKELQAHFREVIKSHELTLDPENPRDYIDCFLIKLEKEKNSPGTLYSKEDLVMCVLELFLAGTTTVSRTLHFAIFMMARFPDIQAKVQEEINEVIQNNHVPGMEDRMRMPFTNAVIHEIQRYLKTRTDNFPHSTTCCVEFRGFTIPKGTAFIPNFISANFDPLHWETPEEFNPAHFLDNKGQFRKNNAFMTFSAGKRSCLGEVLARMELFLFFSTLLQNLCFQLVEEVPDMDPLSFFDKYTEKGQSLPIRVIKRQL</sequence>
<comment type="cofactor">
    <cofactor evidence="1 10">
        <name>heme</name>
        <dbReference type="ChEBI" id="CHEBI:30413"/>
    </cofactor>
</comment>
<evidence type="ECO:0000256" key="10">
    <source>
        <dbReference type="PIRSR" id="PIRSR602401-1"/>
    </source>
</evidence>